<feature type="compositionally biased region" description="Low complexity" evidence="10">
    <location>
        <begin position="33"/>
        <end position="43"/>
    </location>
</feature>
<dbReference type="GO" id="GO:0003924">
    <property type="term" value="F:GTPase activity"/>
    <property type="evidence" value="ECO:0007669"/>
    <property type="project" value="UniProtKB-UniRule"/>
</dbReference>
<feature type="binding site" evidence="9">
    <location>
        <begin position="365"/>
        <end position="369"/>
    </location>
    <ligand>
        <name>GTP</name>
        <dbReference type="ChEBI" id="CHEBI:37565"/>
    </ligand>
</feature>
<dbReference type="InterPro" id="IPR003593">
    <property type="entry name" value="AAA+_ATPase"/>
</dbReference>
<dbReference type="NCBIfam" id="TIGR00064">
    <property type="entry name" value="ftsY"/>
    <property type="match status" value="1"/>
</dbReference>
<dbReference type="SUPFAM" id="SSF52540">
    <property type="entry name" value="P-loop containing nucleoside triphosphate hydrolases"/>
    <property type="match status" value="1"/>
</dbReference>
<dbReference type="Gene3D" id="3.40.50.300">
    <property type="entry name" value="P-loop containing nucleotide triphosphate hydrolases"/>
    <property type="match status" value="1"/>
</dbReference>
<dbReference type="Pfam" id="PF00448">
    <property type="entry name" value="SRP54"/>
    <property type="match status" value="1"/>
</dbReference>
<organism evidence="12 13">
    <name type="scientific">bacterium (Candidatus Blackallbacteria) CG17_big_fil_post_rev_8_21_14_2_50_48_46</name>
    <dbReference type="NCBI Taxonomy" id="2014261"/>
    <lineage>
        <taxon>Bacteria</taxon>
        <taxon>Candidatus Blackallbacteria</taxon>
    </lineage>
</organism>
<dbReference type="GO" id="GO:0005737">
    <property type="term" value="C:cytoplasm"/>
    <property type="evidence" value="ECO:0007669"/>
    <property type="project" value="UniProtKB-SubCell"/>
</dbReference>
<accession>A0A2M7FXN7</accession>
<dbReference type="PANTHER" id="PTHR43134">
    <property type="entry name" value="SIGNAL RECOGNITION PARTICLE RECEPTOR SUBUNIT ALPHA"/>
    <property type="match status" value="1"/>
</dbReference>
<dbReference type="HAMAP" id="MF_00920">
    <property type="entry name" value="FtsY"/>
    <property type="match status" value="1"/>
</dbReference>
<feature type="region of interest" description="Disordered" evidence="10">
    <location>
        <begin position="23"/>
        <end position="149"/>
    </location>
</feature>
<dbReference type="PANTHER" id="PTHR43134:SF1">
    <property type="entry name" value="SIGNAL RECOGNITION PARTICLE RECEPTOR SUBUNIT ALPHA"/>
    <property type="match status" value="1"/>
</dbReference>
<evidence type="ECO:0000313" key="12">
    <source>
        <dbReference type="EMBL" id="PIW14028.1"/>
    </source>
</evidence>
<comment type="function">
    <text evidence="9">Involved in targeting and insertion of nascent membrane proteins into the cytoplasmic membrane. Acts as a receptor for the complex formed by the signal recognition particle (SRP) and the ribosome-nascent chain (RNC).</text>
</comment>
<protein>
    <recommendedName>
        <fullName evidence="9">Signal recognition particle receptor FtsY</fullName>
        <shortName evidence="9">SRP receptor</shortName>
        <ecNumber evidence="9">3.6.5.4</ecNumber>
    </recommendedName>
</protein>
<comment type="caution">
    <text evidence="12">The sequence shown here is derived from an EMBL/GenBank/DDBJ whole genome shotgun (WGS) entry which is preliminary data.</text>
</comment>
<dbReference type="SUPFAM" id="SSF47364">
    <property type="entry name" value="Domain of the SRP/SRP receptor G-proteins"/>
    <property type="match status" value="1"/>
</dbReference>
<dbReference type="Gene3D" id="1.20.120.140">
    <property type="entry name" value="Signal recognition particle SRP54, nucleotide-binding domain"/>
    <property type="match status" value="1"/>
</dbReference>
<evidence type="ECO:0000256" key="4">
    <source>
        <dbReference type="ARBA" id="ARBA00022801"/>
    </source>
</evidence>
<dbReference type="SMART" id="SM00382">
    <property type="entry name" value="AAA"/>
    <property type="match status" value="1"/>
</dbReference>
<dbReference type="InterPro" id="IPR000897">
    <property type="entry name" value="SRP54_GTPase_dom"/>
</dbReference>
<dbReference type="AlphaFoldDB" id="A0A2M7FXN7"/>
<feature type="binding site" evidence="9">
    <location>
        <begin position="429"/>
        <end position="432"/>
    </location>
    <ligand>
        <name>GTP</name>
        <dbReference type="ChEBI" id="CHEBI:37565"/>
    </ligand>
</feature>
<evidence type="ECO:0000256" key="9">
    <source>
        <dbReference type="HAMAP-Rule" id="MF_00920"/>
    </source>
</evidence>
<evidence type="ECO:0000259" key="11">
    <source>
        <dbReference type="PROSITE" id="PS00300"/>
    </source>
</evidence>
<evidence type="ECO:0000313" key="13">
    <source>
        <dbReference type="Proteomes" id="UP000231019"/>
    </source>
</evidence>
<dbReference type="InterPro" id="IPR036225">
    <property type="entry name" value="SRP/SRP_N"/>
</dbReference>
<evidence type="ECO:0000256" key="5">
    <source>
        <dbReference type="ARBA" id="ARBA00023134"/>
    </source>
</evidence>
<proteinExistence type="inferred from homology"/>
<dbReference type="CDD" id="cd17874">
    <property type="entry name" value="FtsY"/>
    <property type="match status" value="1"/>
</dbReference>
<dbReference type="GO" id="GO:0005047">
    <property type="term" value="F:signal recognition particle binding"/>
    <property type="evidence" value="ECO:0007669"/>
    <property type="project" value="TreeGrafter"/>
</dbReference>
<evidence type="ECO:0000256" key="3">
    <source>
        <dbReference type="ARBA" id="ARBA00022741"/>
    </source>
</evidence>
<comment type="similarity">
    <text evidence="9">Belongs to the GTP-binding SRP family. FtsY subfamily.</text>
</comment>
<keyword evidence="4 9" id="KW-0378">Hydrolase</keyword>
<keyword evidence="2 9" id="KW-0963">Cytoplasm</keyword>
<keyword evidence="6 9" id="KW-0472">Membrane</keyword>
<dbReference type="InterPro" id="IPR013822">
    <property type="entry name" value="Signal_recog_particl_SRP54_hlx"/>
</dbReference>
<keyword evidence="3 9" id="KW-0547">Nucleotide-binding</keyword>
<keyword evidence="5 9" id="KW-0342">GTP-binding</keyword>
<dbReference type="EC" id="3.6.5.4" evidence="9"/>
<dbReference type="GO" id="GO:0005886">
    <property type="term" value="C:plasma membrane"/>
    <property type="evidence" value="ECO:0007669"/>
    <property type="project" value="UniProtKB-SubCell"/>
</dbReference>
<evidence type="ECO:0000256" key="6">
    <source>
        <dbReference type="ARBA" id="ARBA00023136"/>
    </source>
</evidence>
<dbReference type="InterPro" id="IPR027417">
    <property type="entry name" value="P-loop_NTPase"/>
</dbReference>
<feature type="domain" description="SRP54-type proteins GTP-binding" evidence="11">
    <location>
        <begin position="450"/>
        <end position="463"/>
    </location>
</feature>
<evidence type="ECO:0000256" key="7">
    <source>
        <dbReference type="ARBA" id="ARBA00023170"/>
    </source>
</evidence>
<evidence type="ECO:0000256" key="10">
    <source>
        <dbReference type="SAM" id="MobiDB-lite"/>
    </source>
</evidence>
<sequence>MSEDVRPRKKSLWKILNTPVQDLFKEDGWVDPAAAESAETTESVSQEPQSEAPAARVETAPVLKTEAAPLDLQATELSESQSERPEQAPVPAENLAPEASVTHAAPDALSETSEALAEDLSAPASEPDVSEESEATVVAAEEVSESEPQEGDWLKSFKGMLWLGIGKEKPRVPQQEKQSWLARFRERLSKSRNHLADNLHRLAKGRTKVDEDMLEELEEILLQSDMGIATTDRILDFLRAEAKKRRFLPSEVVPALMKYLEEEMQSEPFRVEEGKLNIVLVVGVNGTGKTTTVGKVAAKLKISGYKVMLAAGDTFRAAAIDQLAVWGNRVGCPVIRHNEGADAAAVVFDAIQSARARKVDVLLIDTAGRLHNKDHLMEELKKVHRIIEREKGDAHVECVLVLDATTGQNGLRQAEVFSKSVPLDGLILTKLDGTAKGGVVFAIRQELNIPIRLVGVGEQLEDLQEFEPQAFVSALFSNEEEVEMALQD</sequence>
<dbReference type="Pfam" id="PF02881">
    <property type="entry name" value="SRP54_N"/>
    <property type="match status" value="1"/>
</dbReference>
<evidence type="ECO:0000256" key="1">
    <source>
        <dbReference type="ARBA" id="ARBA00022475"/>
    </source>
</evidence>
<dbReference type="SMART" id="SM00962">
    <property type="entry name" value="SRP54"/>
    <property type="match status" value="1"/>
</dbReference>
<dbReference type="GO" id="GO:0006614">
    <property type="term" value="P:SRP-dependent cotranslational protein targeting to membrane"/>
    <property type="evidence" value="ECO:0007669"/>
    <property type="project" value="InterPro"/>
</dbReference>
<dbReference type="GO" id="GO:0005525">
    <property type="term" value="F:GTP binding"/>
    <property type="evidence" value="ECO:0007669"/>
    <property type="project" value="UniProtKB-UniRule"/>
</dbReference>
<evidence type="ECO:0000256" key="8">
    <source>
        <dbReference type="ARBA" id="ARBA00048027"/>
    </source>
</evidence>
<reference evidence="12 13" key="1">
    <citation type="submission" date="2017-09" db="EMBL/GenBank/DDBJ databases">
        <title>Depth-based differentiation of microbial function through sediment-hosted aquifers and enrichment of novel symbionts in the deep terrestrial subsurface.</title>
        <authorList>
            <person name="Probst A.J."/>
            <person name="Ladd B."/>
            <person name="Jarett J.K."/>
            <person name="Geller-Mcgrath D.E."/>
            <person name="Sieber C.M."/>
            <person name="Emerson J.B."/>
            <person name="Anantharaman K."/>
            <person name="Thomas B.C."/>
            <person name="Malmstrom R."/>
            <person name="Stieglmeier M."/>
            <person name="Klingl A."/>
            <person name="Woyke T."/>
            <person name="Ryan C.M."/>
            <person name="Banfield J.F."/>
        </authorList>
    </citation>
    <scope>NUCLEOTIDE SEQUENCE [LARGE SCALE GENOMIC DNA]</scope>
    <source>
        <strain evidence="12">CG17_big_fil_post_rev_8_21_14_2_50_48_46</strain>
    </source>
</reference>
<dbReference type="FunFam" id="1.20.120.140:FF:000002">
    <property type="entry name" value="Signal recognition particle receptor FtsY"/>
    <property type="match status" value="1"/>
</dbReference>
<dbReference type="EMBL" id="PFFQ01000065">
    <property type="protein sequence ID" value="PIW14028.1"/>
    <property type="molecule type" value="Genomic_DNA"/>
</dbReference>
<comment type="subunit">
    <text evidence="9">Part of the signal recognition particle protein translocation system, which is composed of SRP and FtsY.</text>
</comment>
<keyword evidence="7 9" id="KW-0675">Receptor</keyword>
<dbReference type="InterPro" id="IPR042101">
    <property type="entry name" value="SRP54_N_sf"/>
</dbReference>
<dbReference type="PROSITE" id="PS00300">
    <property type="entry name" value="SRP54"/>
    <property type="match status" value="1"/>
</dbReference>
<dbReference type="InterPro" id="IPR004390">
    <property type="entry name" value="SR_rcpt_FtsY"/>
</dbReference>
<feature type="binding site" evidence="9">
    <location>
        <begin position="283"/>
        <end position="290"/>
    </location>
    <ligand>
        <name>GTP</name>
        <dbReference type="ChEBI" id="CHEBI:37565"/>
    </ligand>
</feature>
<evidence type="ECO:0000256" key="2">
    <source>
        <dbReference type="ARBA" id="ARBA00022490"/>
    </source>
</evidence>
<name>A0A2M7FXN7_9BACT</name>
<dbReference type="SMART" id="SM00963">
    <property type="entry name" value="SRP54_N"/>
    <property type="match status" value="1"/>
</dbReference>
<gene>
    <name evidence="9" type="primary">ftsY</name>
    <name evidence="12" type="ORF">COW36_23630</name>
</gene>
<dbReference type="Proteomes" id="UP000231019">
    <property type="component" value="Unassembled WGS sequence"/>
</dbReference>
<dbReference type="FunFam" id="3.40.50.300:FF:000053">
    <property type="entry name" value="Signal recognition particle receptor FtsY"/>
    <property type="match status" value="1"/>
</dbReference>
<comment type="catalytic activity">
    <reaction evidence="8 9">
        <text>GTP + H2O = GDP + phosphate + H(+)</text>
        <dbReference type="Rhea" id="RHEA:19669"/>
        <dbReference type="ChEBI" id="CHEBI:15377"/>
        <dbReference type="ChEBI" id="CHEBI:15378"/>
        <dbReference type="ChEBI" id="CHEBI:37565"/>
        <dbReference type="ChEBI" id="CHEBI:43474"/>
        <dbReference type="ChEBI" id="CHEBI:58189"/>
        <dbReference type="EC" id="3.6.5.4"/>
    </reaction>
</comment>
<comment type="subcellular location">
    <subcellularLocation>
        <location evidence="9">Cell membrane</location>
        <topology evidence="9">Peripheral membrane protein</topology>
        <orientation evidence="9">Cytoplasmic side</orientation>
    </subcellularLocation>
    <subcellularLocation>
        <location evidence="9">Cytoplasm</location>
    </subcellularLocation>
</comment>
<keyword evidence="1 9" id="KW-1003">Cell membrane</keyword>